<name>A0A9Q3SXK5_9LACO</name>
<dbReference type="AlphaFoldDB" id="A0A9Q3SXK5"/>
<feature type="site" description="Deprotonates C-terminal active site Cys" evidence="7">
    <location>
        <position position="24"/>
    </location>
</feature>
<evidence type="ECO:0000256" key="3">
    <source>
        <dbReference type="ARBA" id="ARBA00022982"/>
    </source>
</evidence>
<comment type="similarity">
    <text evidence="1 6">Belongs to the thioredoxin family.</text>
</comment>
<dbReference type="InterPro" id="IPR013766">
    <property type="entry name" value="Thioredoxin_domain"/>
</dbReference>
<dbReference type="PRINTS" id="PR00421">
    <property type="entry name" value="THIOREDOXIN"/>
</dbReference>
<gene>
    <name evidence="10" type="ORF">KIJ12_01935</name>
</gene>
<dbReference type="PANTHER" id="PTHR45663:SF11">
    <property type="entry name" value="GEO12009P1"/>
    <property type="match status" value="1"/>
</dbReference>
<dbReference type="Proteomes" id="UP000752647">
    <property type="component" value="Unassembled WGS sequence"/>
</dbReference>
<evidence type="ECO:0000256" key="2">
    <source>
        <dbReference type="ARBA" id="ARBA00022448"/>
    </source>
</evidence>
<dbReference type="PROSITE" id="PS51352">
    <property type="entry name" value="THIOREDOXIN_2"/>
    <property type="match status" value="1"/>
</dbReference>
<dbReference type="GO" id="GO:0015035">
    <property type="term" value="F:protein-disulfide reductase activity"/>
    <property type="evidence" value="ECO:0007669"/>
    <property type="project" value="InterPro"/>
</dbReference>
<dbReference type="GeneID" id="24960352"/>
<feature type="site" description="Contributes to redox potential value" evidence="7">
    <location>
        <position position="31"/>
    </location>
</feature>
<dbReference type="PANTHER" id="PTHR45663">
    <property type="entry name" value="GEO12009P1"/>
    <property type="match status" value="1"/>
</dbReference>
<dbReference type="SUPFAM" id="SSF52833">
    <property type="entry name" value="Thioredoxin-like"/>
    <property type="match status" value="1"/>
</dbReference>
<dbReference type="InterPro" id="IPR005746">
    <property type="entry name" value="Thioredoxin"/>
</dbReference>
<evidence type="ECO:0000259" key="9">
    <source>
        <dbReference type="PROSITE" id="PS51352"/>
    </source>
</evidence>
<accession>A0A9Q3SXK5</accession>
<dbReference type="CDD" id="cd02947">
    <property type="entry name" value="TRX_family"/>
    <property type="match status" value="1"/>
</dbReference>
<evidence type="ECO:0000256" key="4">
    <source>
        <dbReference type="ARBA" id="ARBA00023157"/>
    </source>
</evidence>
<feature type="domain" description="Thioredoxin" evidence="9">
    <location>
        <begin position="1"/>
        <end position="107"/>
    </location>
</feature>
<proteinExistence type="inferred from homology"/>
<keyword evidence="4 8" id="KW-1015">Disulfide bond</keyword>
<dbReference type="Pfam" id="PF00085">
    <property type="entry name" value="Thioredoxin"/>
    <property type="match status" value="1"/>
</dbReference>
<comment type="caution">
    <text evidence="10">The sequence shown here is derived from an EMBL/GenBank/DDBJ whole genome shotgun (WGS) entry which is preliminary data.</text>
</comment>
<evidence type="ECO:0000256" key="7">
    <source>
        <dbReference type="PIRSR" id="PIRSR000077-1"/>
    </source>
</evidence>
<dbReference type="EMBL" id="JAHBFI010000004">
    <property type="protein sequence ID" value="MBZ5961926.1"/>
    <property type="molecule type" value="Genomic_DNA"/>
</dbReference>
<evidence type="ECO:0000256" key="1">
    <source>
        <dbReference type="ARBA" id="ARBA00008987"/>
    </source>
</evidence>
<organism evidence="10 11">
    <name type="scientific">Leuconostoc gasicomitatum</name>
    <dbReference type="NCBI Taxonomy" id="115778"/>
    <lineage>
        <taxon>Bacteria</taxon>
        <taxon>Bacillati</taxon>
        <taxon>Bacillota</taxon>
        <taxon>Bacilli</taxon>
        <taxon>Lactobacillales</taxon>
        <taxon>Lactobacillaceae</taxon>
        <taxon>Leuconostoc</taxon>
        <taxon>Leuconostoc gelidum group</taxon>
    </lineage>
</organism>
<dbReference type="Gene3D" id="3.40.30.10">
    <property type="entry name" value="Glutaredoxin"/>
    <property type="match status" value="1"/>
</dbReference>
<evidence type="ECO:0000256" key="6">
    <source>
        <dbReference type="PIRNR" id="PIRNR000077"/>
    </source>
</evidence>
<dbReference type="PIRSF" id="PIRSF000077">
    <property type="entry name" value="Thioredoxin"/>
    <property type="match status" value="1"/>
</dbReference>
<dbReference type="InterPro" id="IPR036249">
    <property type="entry name" value="Thioredoxin-like_sf"/>
</dbReference>
<dbReference type="RefSeq" id="WP_014335270.1">
    <property type="nucleotide sequence ID" value="NZ_JAHBFG010000009.1"/>
</dbReference>
<feature type="disulfide bond" description="Redox-active" evidence="8">
    <location>
        <begin position="30"/>
        <end position="33"/>
    </location>
</feature>
<keyword evidence="3" id="KW-0249">Electron transport</keyword>
<sequence>MVNEIELTTENYEQIVSKGITIVDFRADWCAPCRMMDSVLEKVAEDPSYKNVKFGKVNVDKNMELNVRHSISGIPTFLFYKDGEIIDRSVGLQTKNTVKSMLNSSLNK</sequence>
<evidence type="ECO:0000256" key="8">
    <source>
        <dbReference type="PIRSR" id="PIRSR000077-4"/>
    </source>
</evidence>
<feature type="active site" description="Nucleophile" evidence="7">
    <location>
        <position position="30"/>
    </location>
</feature>
<keyword evidence="5 8" id="KW-0676">Redox-active center</keyword>
<feature type="active site" description="Nucleophile" evidence="7">
    <location>
        <position position="33"/>
    </location>
</feature>
<protein>
    <recommendedName>
        <fullName evidence="6">Thioredoxin</fullName>
    </recommendedName>
</protein>
<evidence type="ECO:0000313" key="11">
    <source>
        <dbReference type="Proteomes" id="UP000752647"/>
    </source>
</evidence>
<keyword evidence="2" id="KW-0813">Transport</keyword>
<dbReference type="GO" id="GO:0005737">
    <property type="term" value="C:cytoplasm"/>
    <property type="evidence" value="ECO:0007669"/>
    <property type="project" value="TreeGrafter"/>
</dbReference>
<evidence type="ECO:0000313" key="10">
    <source>
        <dbReference type="EMBL" id="MBZ5961926.1"/>
    </source>
</evidence>
<feature type="site" description="Contributes to redox potential value" evidence="7">
    <location>
        <position position="32"/>
    </location>
</feature>
<evidence type="ECO:0000256" key="5">
    <source>
        <dbReference type="ARBA" id="ARBA00023284"/>
    </source>
</evidence>
<reference evidence="10" key="1">
    <citation type="submission" date="2021-05" db="EMBL/GenBank/DDBJ databases">
        <title>Pangenome of Leuconostoc gelidum warrants species status for Leuconostoc gelidum subsp. gasicomitatum.</title>
        <authorList>
            <person name="Johansson P."/>
            <person name="Sade E."/>
            <person name="Hultman J."/>
            <person name="Auvinen P."/>
            <person name="Bjorkroth J."/>
        </authorList>
    </citation>
    <scope>NUCLEOTIDE SEQUENCE</scope>
    <source>
        <strain evidence="10">A.21.4</strain>
    </source>
</reference>